<dbReference type="EMBL" id="CP071793">
    <property type="protein sequence ID" value="QTD51171.1"/>
    <property type="molecule type" value="Genomic_DNA"/>
</dbReference>
<evidence type="ECO:0000313" key="2">
    <source>
        <dbReference type="Proteomes" id="UP000663929"/>
    </source>
</evidence>
<proteinExistence type="predicted"/>
<accession>A0A8A4TQG3</accession>
<dbReference type="RefSeq" id="WP_237381304.1">
    <property type="nucleotide sequence ID" value="NZ_CP071793.1"/>
</dbReference>
<gene>
    <name evidence="1" type="ORF">J3U87_01770</name>
</gene>
<organism evidence="1 2">
    <name type="scientific">Sulfidibacter corallicola</name>
    <dbReference type="NCBI Taxonomy" id="2818388"/>
    <lineage>
        <taxon>Bacteria</taxon>
        <taxon>Pseudomonadati</taxon>
        <taxon>Acidobacteriota</taxon>
        <taxon>Holophagae</taxon>
        <taxon>Acanthopleuribacterales</taxon>
        <taxon>Acanthopleuribacteraceae</taxon>
        <taxon>Sulfidibacter</taxon>
    </lineage>
</organism>
<dbReference type="Proteomes" id="UP000663929">
    <property type="component" value="Chromosome"/>
</dbReference>
<sequence length="67" mass="7878">MMDSDKLTKKFKTFMLARKSYLPKFESPLAVYEWFLSAWGKPLRERELHAAYLAAWEFSFATGVVKL</sequence>
<reference evidence="1" key="1">
    <citation type="submission" date="2021-03" db="EMBL/GenBank/DDBJ databases">
        <title>Acanthopleuribacteraceae sp. M133.</title>
        <authorList>
            <person name="Wang G."/>
        </authorList>
    </citation>
    <scope>NUCLEOTIDE SEQUENCE</scope>
    <source>
        <strain evidence="1">M133</strain>
    </source>
</reference>
<name>A0A8A4TQG3_SULCO</name>
<keyword evidence="2" id="KW-1185">Reference proteome</keyword>
<dbReference type="AlphaFoldDB" id="A0A8A4TQG3"/>
<evidence type="ECO:0000313" key="1">
    <source>
        <dbReference type="EMBL" id="QTD51171.1"/>
    </source>
</evidence>
<protein>
    <submittedName>
        <fullName evidence="1">Uncharacterized protein</fullName>
    </submittedName>
</protein>
<dbReference type="KEGG" id="scor:J3U87_01770"/>